<evidence type="ECO:0000256" key="2">
    <source>
        <dbReference type="ARBA" id="ARBA00022692"/>
    </source>
</evidence>
<evidence type="ECO:0000313" key="7">
    <source>
        <dbReference type="Proteomes" id="UP001385892"/>
    </source>
</evidence>
<feature type="transmembrane region" description="Helical" evidence="5">
    <location>
        <begin position="31"/>
        <end position="52"/>
    </location>
</feature>
<dbReference type="Proteomes" id="UP001385892">
    <property type="component" value="Unassembled WGS sequence"/>
</dbReference>
<keyword evidence="2 5" id="KW-0812">Transmembrane</keyword>
<keyword evidence="7" id="KW-1185">Reference proteome</keyword>
<feature type="transmembrane region" description="Helical" evidence="5">
    <location>
        <begin position="58"/>
        <end position="76"/>
    </location>
</feature>
<evidence type="ECO:0000256" key="1">
    <source>
        <dbReference type="ARBA" id="ARBA00004370"/>
    </source>
</evidence>
<evidence type="ECO:0000256" key="5">
    <source>
        <dbReference type="SAM" id="Phobius"/>
    </source>
</evidence>
<keyword evidence="3 5" id="KW-1133">Transmembrane helix</keyword>
<reference evidence="6 7" key="1">
    <citation type="submission" date="2024-03" db="EMBL/GenBank/DDBJ databases">
        <title>Novel species of the genus Variovorax.</title>
        <authorList>
            <person name="Liu Q."/>
            <person name="Xin Y.-H."/>
        </authorList>
    </citation>
    <scope>NUCLEOTIDE SEQUENCE [LARGE SCALE GENOMIC DNA]</scope>
    <source>
        <strain evidence="6 7">KACC 18900</strain>
    </source>
</reference>
<name>A0ABU8WWH8_9BURK</name>
<evidence type="ECO:0000256" key="4">
    <source>
        <dbReference type="ARBA" id="ARBA00023136"/>
    </source>
</evidence>
<evidence type="ECO:0000256" key="3">
    <source>
        <dbReference type="ARBA" id="ARBA00022989"/>
    </source>
</evidence>
<protein>
    <submittedName>
        <fullName evidence="6">Type IV secretion system protein VirB3</fullName>
    </submittedName>
</protein>
<organism evidence="6 7">
    <name type="scientific">Variovorax rhizosphaerae</name>
    <dbReference type="NCBI Taxonomy" id="1836200"/>
    <lineage>
        <taxon>Bacteria</taxon>
        <taxon>Pseudomonadati</taxon>
        <taxon>Pseudomonadota</taxon>
        <taxon>Betaproteobacteria</taxon>
        <taxon>Burkholderiales</taxon>
        <taxon>Comamonadaceae</taxon>
        <taxon>Variovorax</taxon>
    </lineage>
</organism>
<keyword evidence="4 5" id="KW-0472">Membrane</keyword>
<sequence length="131" mass="14932">MTSVAWDLAAMNRNKGIVADTLFVGMTRPSMIWGVTYSAMMFNVVITTESFIVTKNLAWLLAFVPIHGVLYLVCLYEPRFFDLLQLWGRTRLPALIAGNVRYWRANSYSPLALDLPKLNGRRRHAPARVML</sequence>
<dbReference type="EMBL" id="JBBKZT010000028">
    <property type="protein sequence ID" value="MEJ8851875.1"/>
    <property type="molecule type" value="Genomic_DNA"/>
</dbReference>
<dbReference type="RefSeq" id="WP_340347679.1">
    <property type="nucleotide sequence ID" value="NZ_JBBKZT010000028.1"/>
</dbReference>
<evidence type="ECO:0000313" key="6">
    <source>
        <dbReference type="EMBL" id="MEJ8851875.1"/>
    </source>
</evidence>
<comment type="subcellular location">
    <subcellularLocation>
        <location evidence="1">Membrane</location>
    </subcellularLocation>
</comment>
<proteinExistence type="predicted"/>
<dbReference type="InterPro" id="IPR007792">
    <property type="entry name" value="T4SS_VirB3/TrbD/AvhB"/>
</dbReference>
<dbReference type="Pfam" id="PF05101">
    <property type="entry name" value="VirB3"/>
    <property type="match status" value="1"/>
</dbReference>
<accession>A0ABU8WWH8</accession>
<gene>
    <name evidence="6" type="ORF">WKW82_34970</name>
</gene>
<comment type="caution">
    <text evidence="6">The sequence shown here is derived from an EMBL/GenBank/DDBJ whole genome shotgun (WGS) entry which is preliminary data.</text>
</comment>